<accession>A0A2D2D1W1</accession>
<dbReference type="EMBL" id="CP023737">
    <property type="protein sequence ID" value="ATQ68970.1"/>
    <property type="molecule type" value="Genomic_DNA"/>
</dbReference>
<evidence type="ECO:0000313" key="1">
    <source>
        <dbReference type="EMBL" id="ATQ68970.1"/>
    </source>
</evidence>
<protein>
    <submittedName>
        <fullName evidence="1">Uncharacterized protein</fullName>
    </submittedName>
</protein>
<evidence type="ECO:0000313" key="2">
    <source>
        <dbReference type="Proteomes" id="UP000230709"/>
    </source>
</evidence>
<dbReference type="Proteomes" id="UP000230709">
    <property type="component" value="Chromosome"/>
</dbReference>
<organism evidence="1 2">
    <name type="scientific">Methylosinus trichosporium (strain ATCC 35070 / NCIMB 11131 / UNIQEM 75 / OB3b)</name>
    <dbReference type="NCBI Taxonomy" id="595536"/>
    <lineage>
        <taxon>Bacteria</taxon>
        <taxon>Pseudomonadati</taxon>
        <taxon>Pseudomonadota</taxon>
        <taxon>Alphaproteobacteria</taxon>
        <taxon>Hyphomicrobiales</taxon>
        <taxon>Methylocystaceae</taxon>
        <taxon>Methylosinus</taxon>
    </lineage>
</organism>
<dbReference type="AlphaFoldDB" id="A0A2D2D1W1"/>
<gene>
    <name evidence="1" type="ORF">CQW49_14590</name>
</gene>
<reference evidence="2" key="1">
    <citation type="submission" date="2017-10" db="EMBL/GenBank/DDBJ databases">
        <title>Completed PacBio SMRT sequence of Methylosinus trichosporium OB3b reveals presence of a third large plasmid.</title>
        <authorList>
            <person name="Charles T.C."/>
            <person name="Lynch M.D.J."/>
            <person name="Heil J.R."/>
            <person name="Cheng J."/>
        </authorList>
    </citation>
    <scope>NUCLEOTIDE SEQUENCE [LARGE SCALE GENOMIC DNA]</scope>
    <source>
        <strain evidence="2">OB3b</strain>
    </source>
</reference>
<dbReference type="KEGG" id="mtw:CQW49_14590"/>
<sequence length="99" mass="11076">MTTAQAKIVLNQSQDIPFNKLTLSQANVRKVKAGVSVEELAEDISRRGLLQSRKHSPWAAGPSRQRSRGNFISLWILMSSTRFSMPKSVNARISRSPRP</sequence>
<proteinExistence type="predicted"/>
<name>A0A2D2D1W1_METT3</name>
<keyword evidence="2" id="KW-1185">Reference proteome</keyword>
<dbReference type="STRING" id="595536.GCA_000178815_02253"/>